<name>A0A0K8PQQ7_STRAJ</name>
<dbReference type="PATRIC" id="fig|146537.3.peg.4873"/>
<feature type="region of interest" description="Disordered" evidence="1">
    <location>
        <begin position="1"/>
        <end position="21"/>
    </location>
</feature>
<proteinExistence type="predicted"/>
<dbReference type="AlphaFoldDB" id="A0A0K8PQQ7"/>
<reference evidence="2" key="1">
    <citation type="journal article" date="2015" name="Genome Announc.">
        <title>Draft Genome Sequence of Thiostrepton-Producing Streptomyces azureus ATCC 14921.</title>
        <authorList>
            <person name="Sakihara K."/>
            <person name="Maeda J."/>
            <person name="Tashiro K."/>
            <person name="Fujino Y."/>
            <person name="Kuhara S."/>
            <person name="Ohshima T."/>
            <person name="Ogata S."/>
            <person name="Doi K."/>
        </authorList>
    </citation>
    <scope>NUCLEOTIDE SEQUENCE [LARGE SCALE GENOMIC DNA]</scope>
    <source>
        <strain evidence="2">ATCC14921</strain>
    </source>
</reference>
<evidence type="ECO:0000313" key="3">
    <source>
        <dbReference type="Proteomes" id="UP000053859"/>
    </source>
</evidence>
<evidence type="ECO:0000256" key="1">
    <source>
        <dbReference type="SAM" id="MobiDB-lite"/>
    </source>
</evidence>
<evidence type="ECO:0000313" key="2">
    <source>
        <dbReference type="EMBL" id="GAP49769.1"/>
    </source>
</evidence>
<sequence>MLRASARHNYSPEPPGDAAMPAEPLVHGLLLAETQPLRTPQAALPQPISRGIAHPEAGSGGFAIPWGQLADLSPYPPDG</sequence>
<gene>
    <name evidence="2" type="ORF">SAZU_4631</name>
</gene>
<dbReference type="EMBL" id="DF968312">
    <property type="protein sequence ID" value="GAP49769.1"/>
    <property type="molecule type" value="Genomic_DNA"/>
</dbReference>
<protein>
    <submittedName>
        <fullName evidence="2">Uncharacterized protein</fullName>
    </submittedName>
</protein>
<organism evidence="2 3">
    <name type="scientific">Streptomyces azureus</name>
    <dbReference type="NCBI Taxonomy" id="146537"/>
    <lineage>
        <taxon>Bacteria</taxon>
        <taxon>Bacillati</taxon>
        <taxon>Actinomycetota</taxon>
        <taxon>Actinomycetes</taxon>
        <taxon>Kitasatosporales</taxon>
        <taxon>Streptomycetaceae</taxon>
        <taxon>Streptomyces</taxon>
    </lineage>
</organism>
<dbReference type="Proteomes" id="UP000053859">
    <property type="component" value="Unassembled WGS sequence"/>
</dbReference>
<keyword evidence="3" id="KW-1185">Reference proteome</keyword>
<accession>A0A0K8PQQ7</accession>
<feature type="region of interest" description="Disordered" evidence="1">
    <location>
        <begin position="50"/>
        <end position="79"/>
    </location>
</feature>